<feature type="transmembrane region" description="Helical" evidence="8">
    <location>
        <begin position="163"/>
        <end position="188"/>
    </location>
</feature>
<keyword evidence="2" id="KW-1003">Cell membrane</keyword>
<keyword evidence="6" id="KW-1015">Disulfide bond</keyword>
<dbReference type="Gene3D" id="2.60.40.10">
    <property type="entry name" value="Immunoglobulins"/>
    <property type="match status" value="1"/>
</dbReference>
<evidence type="ECO:0000256" key="1">
    <source>
        <dbReference type="ARBA" id="ARBA00004236"/>
    </source>
</evidence>
<dbReference type="GO" id="GO:0002376">
    <property type="term" value="P:immune system process"/>
    <property type="evidence" value="ECO:0007669"/>
    <property type="project" value="UniProtKB-KW"/>
</dbReference>
<keyword evidence="3 9" id="KW-0732">Signal</keyword>
<evidence type="ECO:0000256" key="8">
    <source>
        <dbReference type="SAM" id="Phobius"/>
    </source>
</evidence>
<proteinExistence type="predicted"/>
<evidence type="ECO:0000259" key="10">
    <source>
        <dbReference type="PROSITE" id="PS50835"/>
    </source>
</evidence>
<evidence type="ECO:0000256" key="4">
    <source>
        <dbReference type="ARBA" id="ARBA00022859"/>
    </source>
</evidence>
<dbReference type="InterPro" id="IPR013106">
    <property type="entry name" value="Ig_V-set"/>
</dbReference>
<organism evidence="11 12">
    <name type="scientific">Cyprinus carpio</name>
    <name type="common">Common carp</name>
    <dbReference type="NCBI Taxonomy" id="7962"/>
    <lineage>
        <taxon>Eukaryota</taxon>
        <taxon>Metazoa</taxon>
        <taxon>Chordata</taxon>
        <taxon>Craniata</taxon>
        <taxon>Vertebrata</taxon>
        <taxon>Euteleostomi</taxon>
        <taxon>Actinopterygii</taxon>
        <taxon>Neopterygii</taxon>
        <taxon>Teleostei</taxon>
        <taxon>Ostariophysi</taxon>
        <taxon>Cypriniformes</taxon>
        <taxon>Cyprinidae</taxon>
        <taxon>Cyprininae</taxon>
        <taxon>Cyprinus</taxon>
    </lineage>
</organism>
<keyword evidence="8" id="KW-1133">Transmembrane helix</keyword>
<dbReference type="SUPFAM" id="SSF48726">
    <property type="entry name" value="Immunoglobulin"/>
    <property type="match status" value="1"/>
</dbReference>
<dbReference type="PANTHER" id="PTHR19433:SF111">
    <property type="entry name" value="T CELL RECEPTOR ALPHA VARIABLE 4"/>
    <property type="match status" value="1"/>
</dbReference>
<evidence type="ECO:0000256" key="2">
    <source>
        <dbReference type="ARBA" id="ARBA00022475"/>
    </source>
</evidence>
<evidence type="ECO:0000256" key="5">
    <source>
        <dbReference type="ARBA" id="ARBA00023136"/>
    </source>
</evidence>
<dbReference type="CDD" id="cd00099">
    <property type="entry name" value="IgV"/>
    <property type="match status" value="1"/>
</dbReference>
<evidence type="ECO:0000313" key="11">
    <source>
        <dbReference type="Ensembl" id="ENSCCRP00015072072.1"/>
    </source>
</evidence>
<keyword evidence="7" id="KW-0325">Glycoprotein</keyword>
<sequence length="251" mass="28057">MVHIIISALVICGTGFFAAKASQSTNITAQPGDNVIIWCQHTSEIGNNIHWFKQSNSAVPLSIVYMMLPYELEVKATYLNGFQPDRLVMSLNSKNTSLRISNVNISDSGLYYCGWQNWVMTFGDGTHLDIKERSVTPLQNQTETTNKDLKKSPISTSDCSENIFYKLTFIFGGIIVILIIILLTTLIIKIQDRNKQGKVSISVAADAGHHETQPHEEPHSSVYAALQFSKHKSRRAARNTEYTDVVYSATR</sequence>
<keyword evidence="5 8" id="KW-0472">Membrane</keyword>
<dbReference type="PROSITE" id="PS50835">
    <property type="entry name" value="IG_LIKE"/>
    <property type="match status" value="1"/>
</dbReference>
<dbReference type="SMART" id="SM00409">
    <property type="entry name" value="IG"/>
    <property type="match status" value="1"/>
</dbReference>
<feature type="domain" description="Ig-like" evidence="10">
    <location>
        <begin position="19"/>
        <end position="136"/>
    </location>
</feature>
<reference evidence="11" key="1">
    <citation type="submission" date="2025-08" db="UniProtKB">
        <authorList>
            <consortium name="Ensembl"/>
        </authorList>
    </citation>
    <scope>IDENTIFICATION</scope>
</reference>
<name>A0A8C1WYC9_CYPCA</name>
<dbReference type="InterPro" id="IPR013783">
    <property type="entry name" value="Ig-like_fold"/>
</dbReference>
<dbReference type="PANTHER" id="PTHR19433">
    <property type="entry name" value="T-CELL RECEPTOR ALPHA CHAIN V REGION-RELATED"/>
    <property type="match status" value="1"/>
</dbReference>
<dbReference type="GO" id="GO:0009617">
    <property type="term" value="P:response to bacterium"/>
    <property type="evidence" value="ECO:0007669"/>
    <property type="project" value="TreeGrafter"/>
</dbReference>
<keyword evidence="8" id="KW-0812">Transmembrane</keyword>
<evidence type="ECO:0000313" key="12">
    <source>
        <dbReference type="Proteomes" id="UP000694700"/>
    </source>
</evidence>
<dbReference type="InterPro" id="IPR003599">
    <property type="entry name" value="Ig_sub"/>
</dbReference>
<feature type="chain" id="PRO_5034513130" description="Ig-like domain-containing protein" evidence="9">
    <location>
        <begin position="22"/>
        <end position="251"/>
    </location>
</feature>
<evidence type="ECO:0000256" key="7">
    <source>
        <dbReference type="ARBA" id="ARBA00023180"/>
    </source>
</evidence>
<dbReference type="GO" id="GO:0005886">
    <property type="term" value="C:plasma membrane"/>
    <property type="evidence" value="ECO:0007669"/>
    <property type="project" value="UniProtKB-SubCell"/>
</dbReference>
<dbReference type="AlphaFoldDB" id="A0A8C1WYC9"/>
<keyword evidence="4" id="KW-0391">Immunity</keyword>
<comment type="subcellular location">
    <subcellularLocation>
        <location evidence="1">Cell membrane</location>
    </subcellularLocation>
</comment>
<accession>A0A8C1WYC9</accession>
<dbReference type="InterPro" id="IPR036179">
    <property type="entry name" value="Ig-like_dom_sf"/>
</dbReference>
<dbReference type="InterPro" id="IPR052051">
    <property type="entry name" value="TCR_complex_component"/>
</dbReference>
<dbReference type="Pfam" id="PF07686">
    <property type="entry name" value="V-set"/>
    <property type="match status" value="1"/>
</dbReference>
<evidence type="ECO:0000256" key="9">
    <source>
        <dbReference type="SAM" id="SignalP"/>
    </source>
</evidence>
<dbReference type="InterPro" id="IPR007110">
    <property type="entry name" value="Ig-like_dom"/>
</dbReference>
<dbReference type="Proteomes" id="UP000694700">
    <property type="component" value="Unplaced"/>
</dbReference>
<protein>
    <recommendedName>
        <fullName evidence="10">Ig-like domain-containing protein</fullName>
    </recommendedName>
</protein>
<evidence type="ECO:0000256" key="6">
    <source>
        <dbReference type="ARBA" id="ARBA00023157"/>
    </source>
</evidence>
<dbReference type="Ensembl" id="ENSCCRT00015074419.1">
    <property type="protein sequence ID" value="ENSCCRP00015072072.1"/>
    <property type="gene ID" value="ENSCCRG00015029184.1"/>
</dbReference>
<feature type="signal peptide" evidence="9">
    <location>
        <begin position="1"/>
        <end position="21"/>
    </location>
</feature>
<evidence type="ECO:0000256" key="3">
    <source>
        <dbReference type="ARBA" id="ARBA00022729"/>
    </source>
</evidence>